<evidence type="ECO:0000256" key="2">
    <source>
        <dbReference type="ARBA" id="ARBA00022448"/>
    </source>
</evidence>
<keyword evidence="2 7" id="KW-0813">Transport</keyword>
<keyword evidence="4 7" id="KW-0812">Transmembrane</keyword>
<organism evidence="9 10">
    <name type="scientific">Anaerobacillus arseniciselenatis</name>
    <dbReference type="NCBI Taxonomy" id="85682"/>
    <lineage>
        <taxon>Bacteria</taxon>
        <taxon>Bacillati</taxon>
        <taxon>Bacillota</taxon>
        <taxon>Bacilli</taxon>
        <taxon>Bacillales</taxon>
        <taxon>Bacillaceae</taxon>
        <taxon>Anaerobacillus</taxon>
    </lineage>
</organism>
<dbReference type="EMBL" id="MLQQ01000021">
    <property type="protein sequence ID" value="OIJ12332.1"/>
    <property type="molecule type" value="Genomic_DNA"/>
</dbReference>
<dbReference type="PANTHER" id="PTHR30193:SF37">
    <property type="entry name" value="INNER MEMBRANE ABC TRANSPORTER PERMEASE PROTEIN YCJO"/>
    <property type="match status" value="1"/>
</dbReference>
<comment type="caution">
    <text evidence="9">The sequence shown here is derived from an EMBL/GenBank/DDBJ whole genome shotgun (WGS) entry which is preliminary data.</text>
</comment>
<dbReference type="GO" id="GO:0005886">
    <property type="term" value="C:plasma membrane"/>
    <property type="evidence" value="ECO:0007669"/>
    <property type="project" value="UniProtKB-SubCell"/>
</dbReference>
<dbReference type="InterPro" id="IPR035906">
    <property type="entry name" value="MetI-like_sf"/>
</dbReference>
<sequence length="305" mass="34619">MFTLVKKLKVVGILRRRESLTGLLFILPALLVLCVVVFYPLTWTFWLSLQEKILISPVNDQFVGLAHFQKIFTDANLWKYIWITLVFTISSVAIKVVFGMIGALLLHQNYPGTKVYWSLFTIPWLIPSVVAALIWRWMLHEQFGIINQVLISIGVIDTQIPWLSREFLSLVSVIVVDAWVGLPFMIIVCLAGLKTIPEQWYEAAKVDGANSLQQFSNITLPSMKTILLVMGTLSFIGTFNSFNIIYTMTGGGPINATNTLVIYIYRTAFTQYNFGLASALAVITFMIISIIVIYYRRLLDREGEF</sequence>
<name>A0A1S2LIJ1_9BACI</name>
<evidence type="ECO:0000256" key="6">
    <source>
        <dbReference type="ARBA" id="ARBA00023136"/>
    </source>
</evidence>
<evidence type="ECO:0000313" key="10">
    <source>
        <dbReference type="Proteomes" id="UP000180098"/>
    </source>
</evidence>
<evidence type="ECO:0000259" key="8">
    <source>
        <dbReference type="PROSITE" id="PS50928"/>
    </source>
</evidence>
<dbReference type="Gene3D" id="1.10.3720.10">
    <property type="entry name" value="MetI-like"/>
    <property type="match status" value="1"/>
</dbReference>
<dbReference type="InterPro" id="IPR000515">
    <property type="entry name" value="MetI-like"/>
</dbReference>
<dbReference type="PANTHER" id="PTHR30193">
    <property type="entry name" value="ABC TRANSPORTER PERMEASE PROTEIN"/>
    <property type="match status" value="1"/>
</dbReference>
<keyword evidence="6 7" id="KW-0472">Membrane</keyword>
<feature type="transmembrane region" description="Helical" evidence="7">
    <location>
        <begin position="20"/>
        <end position="41"/>
    </location>
</feature>
<reference evidence="9 10" key="1">
    <citation type="submission" date="2016-10" db="EMBL/GenBank/DDBJ databases">
        <title>Draft genome sequences of four alkaliphilic bacteria belonging to the Anaerobacillus genus.</title>
        <authorList>
            <person name="Bassil N.M."/>
            <person name="Lloyd J.R."/>
        </authorList>
    </citation>
    <scope>NUCLEOTIDE SEQUENCE [LARGE SCALE GENOMIC DNA]</scope>
    <source>
        <strain evidence="9 10">DSM 15340</strain>
    </source>
</reference>
<evidence type="ECO:0000256" key="3">
    <source>
        <dbReference type="ARBA" id="ARBA00022475"/>
    </source>
</evidence>
<proteinExistence type="inferred from homology"/>
<dbReference type="InterPro" id="IPR051393">
    <property type="entry name" value="ABC_transporter_permease"/>
</dbReference>
<dbReference type="GO" id="GO:0055085">
    <property type="term" value="P:transmembrane transport"/>
    <property type="evidence" value="ECO:0007669"/>
    <property type="project" value="InterPro"/>
</dbReference>
<dbReference type="PROSITE" id="PS50928">
    <property type="entry name" value="ABC_TM1"/>
    <property type="match status" value="1"/>
</dbReference>
<dbReference type="Pfam" id="PF00528">
    <property type="entry name" value="BPD_transp_1"/>
    <property type="match status" value="1"/>
</dbReference>
<feature type="transmembrane region" description="Helical" evidence="7">
    <location>
        <begin position="115"/>
        <end position="135"/>
    </location>
</feature>
<accession>A0A1S2LIJ1</accession>
<feature type="transmembrane region" description="Helical" evidence="7">
    <location>
        <begin position="167"/>
        <end position="193"/>
    </location>
</feature>
<dbReference type="SUPFAM" id="SSF161098">
    <property type="entry name" value="MetI-like"/>
    <property type="match status" value="1"/>
</dbReference>
<feature type="domain" description="ABC transmembrane type-1" evidence="8">
    <location>
        <begin position="81"/>
        <end position="295"/>
    </location>
</feature>
<evidence type="ECO:0000256" key="1">
    <source>
        <dbReference type="ARBA" id="ARBA00004651"/>
    </source>
</evidence>
<dbReference type="Proteomes" id="UP000180098">
    <property type="component" value="Unassembled WGS sequence"/>
</dbReference>
<keyword evidence="3" id="KW-1003">Cell membrane</keyword>
<dbReference type="AlphaFoldDB" id="A0A1S2LIJ1"/>
<dbReference type="CDD" id="cd06261">
    <property type="entry name" value="TM_PBP2"/>
    <property type="match status" value="1"/>
</dbReference>
<comment type="subcellular location">
    <subcellularLocation>
        <location evidence="1 7">Cell membrane</location>
        <topology evidence="1 7">Multi-pass membrane protein</topology>
    </subcellularLocation>
</comment>
<feature type="transmembrane region" description="Helical" evidence="7">
    <location>
        <begin position="80"/>
        <end position="106"/>
    </location>
</feature>
<protein>
    <recommendedName>
        <fullName evidence="8">ABC transmembrane type-1 domain-containing protein</fullName>
    </recommendedName>
</protein>
<comment type="similarity">
    <text evidence="7">Belongs to the binding-protein-dependent transport system permease family.</text>
</comment>
<feature type="transmembrane region" description="Helical" evidence="7">
    <location>
        <begin position="274"/>
        <end position="295"/>
    </location>
</feature>
<evidence type="ECO:0000256" key="5">
    <source>
        <dbReference type="ARBA" id="ARBA00022989"/>
    </source>
</evidence>
<gene>
    <name evidence="9" type="ORF">BKP35_10720</name>
</gene>
<evidence type="ECO:0000256" key="7">
    <source>
        <dbReference type="RuleBase" id="RU363032"/>
    </source>
</evidence>
<evidence type="ECO:0000313" key="9">
    <source>
        <dbReference type="EMBL" id="OIJ12332.1"/>
    </source>
</evidence>
<keyword evidence="5 7" id="KW-1133">Transmembrane helix</keyword>
<keyword evidence="10" id="KW-1185">Reference proteome</keyword>
<evidence type="ECO:0000256" key="4">
    <source>
        <dbReference type="ARBA" id="ARBA00022692"/>
    </source>
</evidence>
<feature type="transmembrane region" description="Helical" evidence="7">
    <location>
        <begin position="226"/>
        <end position="246"/>
    </location>
</feature>